<evidence type="ECO:0000313" key="2">
    <source>
        <dbReference type="EMBL" id="CAK4034670.1"/>
    </source>
</evidence>
<proteinExistence type="predicted"/>
<gene>
    <name evidence="2" type="ORF">LECACI_7A009828</name>
</gene>
<dbReference type="AlphaFoldDB" id="A0AAI8Z903"/>
<organism evidence="2 3">
    <name type="scientific">Lecanosticta acicola</name>
    <dbReference type="NCBI Taxonomy" id="111012"/>
    <lineage>
        <taxon>Eukaryota</taxon>
        <taxon>Fungi</taxon>
        <taxon>Dikarya</taxon>
        <taxon>Ascomycota</taxon>
        <taxon>Pezizomycotina</taxon>
        <taxon>Dothideomycetes</taxon>
        <taxon>Dothideomycetidae</taxon>
        <taxon>Mycosphaerellales</taxon>
        <taxon>Mycosphaerellaceae</taxon>
        <taxon>Lecanosticta</taxon>
    </lineage>
</organism>
<dbReference type="EMBL" id="CAVMBE010000129">
    <property type="protein sequence ID" value="CAK4034670.1"/>
    <property type="molecule type" value="Genomic_DNA"/>
</dbReference>
<dbReference type="Proteomes" id="UP001296104">
    <property type="component" value="Unassembled WGS sequence"/>
</dbReference>
<name>A0AAI8Z903_9PEZI</name>
<keyword evidence="3" id="KW-1185">Reference proteome</keyword>
<reference evidence="2" key="1">
    <citation type="submission" date="2023-11" db="EMBL/GenBank/DDBJ databases">
        <authorList>
            <person name="Alioto T."/>
            <person name="Alioto T."/>
            <person name="Gomez Garrido J."/>
        </authorList>
    </citation>
    <scope>NUCLEOTIDE SEQUENCE</scope>
</reference>
<accession>A0AAI8Z903</accession>
<evidence type="ECO:0000256" key="1">
    <source>
        <dbReference type="SAM" id="MobiDB-lite"/>
    </source>
</evidence>
<feature type="region of interest" description="Disordered" evidence="1">
    <location>
        <begin position="30"/>
        <end position="97"/>
    </location>
</feature>
<feature type="compositionally biased region" description="Polar residues" evidence="1">
    <location>
        <begin position="47"/>
        <end position="62"/>
    </location>
</feature>
<evidence type="ECO:0000313" key="3">
    <source>
        <dbReference type="Proteomes" id="UP001296104"/>
    </source>
</evidence>
<protein>
    <submittedName>
        <fullName evidence="2">Uncharacterized protein</fullName>
    </submittedName>
</protein>
<sequence>MPSSRPPQTQTLRDKATLLRDKVESLTKLNLGLDRMTQRSKGPYHNHANSSTNQTKWSNPATGNPAKGNLAKGNPARSDPANPKASSLGGLSDGKKK</sequence>
<comment type="caution">
    <text evidence="2">The sequence shown here is derived from an EMBL/GenBank/DDBJ whole genome shotgun (WGS) entry which is preliminary data.</text>
</comment>